<accession>A0A078A7H5</accession>
<protein>
    <submittedName>
        <fullName evidence="1">Uncharacterized protein</fullName>
    </submittedName>
</protein>
<evidence type="ECO:0000313" key="1">
    <source>
        <dbReference type="EMBL" id="CDW77821.1"/>
    </source>
</evidence>
<organism evidence="1 2">
    <name type="scientific">Stylonychia lemnae</name>
    <name type="common">Ciliate</name>
    <dbReference type="NCBI Taxonomy" id="5949"/>
    <lineage>
        <taxon>Eukaryota</taxon>
        <taxon>Sar</taxon>
        <taxon>Alveolata</taxon>
        <taxon>Ciliophora</taxon>
        <taxon>Intramacronucleata</taxon>
        <taxon>Spirotrichea</taxon>
        <taxon>Stichotrichia</taxon>
        <taxon>Sporadotrichida</taxon>
        <taxon>Oxytrichidae</taxon>
        <taxon>Stylonychinae</taxon>
        <taxon>Stylonychia</taxon>
    </lineage>
</organism>
<dbReference type="EMBL" id="CCKQ01006503">
    <property type="protein sequence ID" value="CDW77821.1"/>
    <property type="molecule type" value="Genomic_DNA"/>
</dbReference>
<reference evidence="1 2" key="1">
    <citation type="submission" date="2014-06" db="EMBL/GenBank/DDBJ databases">
        <authorList>
            <person name="Swart Estienne"/>
        </authorList>
    </citation>
    <scope>NUCLEOTIDE SEQUENCE [LARGE SCALE GENOMIC DNA]</scope>
    <source>
        <strain evidence="1 2">130c</strain>
    </source>
</reference>
<proteinExistence type="predicted"/>
<dbReference type="InParanoid" id="A0A078A7H5"/>
<dbReference type="Proteomes" id="UP000039865">
    <property type="component" value="Unassembled WGS sequence"/>
</dbReference>
<dbReference type="AlphaFoldDB" id="A0A078A7H5"/>
<name>A0A078A7H5_STYLE</name>
<keyword evidence="2" id="KW-1185">Reference proteome</keyword>
<evidence type="ECO:0000313" key="2">
    <source>
        <dbReference type="Proteomes" id="UP000039865"/>
    </source>
</evidence>
<gene>
    <name evidence="1" type="primary">Contig14537.g15493</name>
    <name evidence="1" type="ORF">STYLEM_6787</name>
</gene>
<sequence>MGMGFIGVTLQSQSCYYKFDLKEFSQYQWVQIGIASNGLGIIPEPDSVNQTDPVNLMYKFHSNIIANFTCQTQYEAEPFSLQLIDVIVGQSLQPIYIENVKLKGLVCLDLTDELMFSSNQNYIPHFIGLDFNGRQIFIANPKVYDLGTYQLNISHEINNGQIFQQSITIKVKQQSQCAITNVTIFGASSTLNYFAGDELIIFDVNFKFNSTILCQYQSTFESPDISKNMLLSYITKMDDNGTQYRLASDSSIILSFDLIIRC</sequence>